<keyword evidence="7 8" id="KW-0472">Membrane</keyword>
<feature type="transmembrane region" description="Helical" evidence="8">
    <location>
        <begin position="195"/>
        <end position="215"/>
    </location>
</feature>
<evidence type="ECO:0000256" key="5">
    <source>
        <dbReference type="ARBA" id="ARBA00022970"/>
    </source>
</evidence>
<evidence type="ECO:0000256" key="2">
    <source>
        <dbReference type="ARBA" id="ARBA00006983"/>
    </source>
</evidence>
<evidence type="ECO:0000313" key="11">
    <source>
        <dbReference type="Proteomes" id="UP001165063"/>
    </source>
</evidence>
<protein>
    <submittedName>
        <fullName evidence="10">Unnamed protein product</fullName>
    </submittedName>
</protein>
<keyword evidence="6 8" id="KW-1133">Transmembrane helix</keyword>
<dbReference type="OrthoDB" id="10062876at2759"/>
<evidence type="ECO:0000256" key="7">
    <source>
        <dbReference type="ARBA" id="ARBA00023136"/>
    </source>
</evidence>
<dbReference type="Gene3D" id="1.20.1740.10">
    <property type="entry name" value="Amino acid/polyamine transporter I"/>
    <property type="match status" value="1"/>
</dbReference>
<evidence type="ECO:0000256" key="1">
    <source>
        <dbReference type="ARBA" id="ARBA00004141"/>
    </source>
</evidence>
<dbReference type="PIRSF" id="PIRSF006060">
    <property type="entry name" value="AA_transporter"/>
    <property type="match status" value="1"/>
</dbReference>
<proteinExistence type="inferred from homology"/>
<keyword evidence="3" id="KW-0813">Transport</keyword>
<comment type="caution">
    <text evidence="10">The sequence shown here is derived from an EMBL/GenBank/DDBJ whole genome shotgun (WGS) entry which is preliminary data.</text>
</comment>
<name>A0A9W6YSS5_AMBMO</name>
<feature type="transmembrane region" description="Helical" evidence="8">
    <location>
        <begin position="490"/>
        <end position="510"/>
    </location>
</feature>
<keyword evidence="5" id="KW-0029">Amino-acid transport</keyword>
<dbReference type="Proteomes" id="UP001165063">
    <property type="component" value="Unassembled WGS sequence"/>
</dbReference>
<keyword evidence="11" id="KW-1185">Reference proteome</keyword>
<feature type="transmembrane region" description="Helical" evidence="8">
    <location>
        <begin position="313"/>
        <end position="334"/>
    </location>
</feature>
<feature type="domain" description="Amino acid permease/ SLC12A" evidence="9">
    <location>
        <begin position="84"/>
        <end position="545"/>
    </location>
</feature>
<dbReference type="FunFam" id="1.20.1740.10:FF:000006">
    <property type="entry name" value="General amino acid permease"/>
    <property type="match status" value="1"/>
</dbReference>
<dbReference type="PANTHER" id="PTHR43341:SF15">
    <property type="entry name" value="GENERAL AMINO ACID PERMEASE AGP2"/>
    <property type="match status" value="1"/>
</dbReference>
<accession>A0A9W6YSS5</accession>
<evidence type="ECO:0000256" key="4">
    <source>
        <dbReference type="ARBA" id="ARBA00022692"/>
    </source>
</evidence>
<feature type="transmembrane region" description="Helical" evidence="8">
    <location>
        <begin position="227"/>
        <end position="244"/>
    </location>
</feature>
<evidence type="ECO:0000259" key="9">
    <source>
        <dbReference type="Pfam" id="PF00324"/>
    </source>
</evidence>
<keyword evidence="4 8" id="KW-0812">Transmembrane</keyword>
<feature type="transmembrane region" description="Helical" evidence="8">
    <location>
        <begin position="415"/>
        <end position="435"/>
    </location>
</feature>
<evidence type="ECO:0000256" key="6">
    <source>
        <dbReference type="ARBA" id="ARBA00022989"/>
    </source>
</evidence>
<dbReference type="GO" id="GO:0015171">
    <property type="term" value="F:amino acid transmembrane transporter activity"/>
    <property type="evidence" value="ECO:0007669"/>
    <property type="project" value="TreeGrafter"/>
</dbReference>
<dbReference type="AlphaFoldDB" id="A0A9W6YSS5"/>
<evidence type="ECO:0000256" key="8">
    <source>
        <dbReference type="SAM" id="Phobius"/>
    </source>
</evidence>
<feature type="transmembrane region" description="Helical" evidence="8">
    <location>
        <begin position="156"/>
        <end position="175"/>
    </location>
</feature>
<evidence type="ECO:0000313" key="10">
    <source>
        <dbReference type="EMBL" id="GMG19282.1"/>
    </source>
</evidence>
<dbReference type="InterPro" id="IPR050524">
    <property type="entry name" value="APC_YAT"/>
</dbReference>
<dbReference type="PANTHER" id="PTHR43341">
    <property type="entry name" value="AMINO ACID PERMEASE"/>
    <property type="match status" value="1"/>
</dbReference>
<dbReference type="GO" id="GO:0016020">
    <property type="term" value="C:membrane"/>
    <property type="evidence" value="ECO:0007669"/>
    <property type="project" value="UniProtKB-SubCell"/>
</dbReference>
<comment type="subcellular location">
    <subcellularLocation>
        <location evidence="1">Membrane</location>
        <topology evidence="1">Multi-pass membrane protein</topology>
    </subcellularLocation>
</comment>
<gene>
    <name evidence="10" type="ORF">Amon01_000034300</name>
</gene>
<organism evidence="10 11">
    <name type="scientific">Ambrosiozyma monospora</name>
    <name type="common">Yeast</name>
    <name type="synonym">Endomycopsis monosporus</name>
    <dbReference type="NCBI Taxonomy" id="43982"/>
    <lineage>
        <taxon>Eukaryota</taxon>
        <taxon>Fungi</taxon>
        <taxon>Dikarya</taxon>
        <taxon>Ascomycota</taxon>
        <taxon>Saccharomycotina</taxon>
        <taxon>Pichiomycetes</taxon>
        <taxon>Pichiales</taxon>
        <taxon>Pichiaceae</taxon>
        <taxon>Ambrosiozyma</taxon>
    </lineage>
</organism>
<dbReference type="EMBL" id="BSXU01000096">
    <property type="protein sequence ID" value="GMG19282.1"/>
    <property type="molecule type" value="Genomic_DNA"/>
</dbReference>
<feature type="transmembrane region" description="Helical" evidence="8">
    <location>
        <begin position="522"/>
        <end position="541"/>
    </location>
</feature>
<feature type="transmembrane region" description="Helical" evidence="8">
    <location>
        <begin position="112"/>
        <end position="136"/>
    </location>
</feature>
<reference evidence="10" key="1">
    <citation type="submission" date="2023-04" db="EMBL/GenBank/DDBJ databases">
        <title>Ambrosiozyma monospora NBRC 1965.</title>
        <authorList>
            <person name="Ichikawa N."/>
            <person name="Sato H."/>
            <person name="Tonouchi N."/>
        </authorList>
    </citation>
    <scope>NUCLEOTIDE SEQUENCE</scope>
    <source>
        <strain evidence="10">NBRC 1965</strain>
    </source>
</reference>
<dbReference type="InterPro" id="IPR004841">
    <property type="entry name" value="AA-permease/SLC12A_dom"/>
</dbReference>
<evidence type="ECO:0000256" key="3">
    <source>
        <dbReference type="ARBA" id="ARBA00022448"/>
    </source>
</evidence>
<sequence>MAKITPKKVGKLLYDVFIPVAPVKPQGKSQIQYIQSHSTIENQEKKPGEKVAIQDETVSVAEEVNQEYEEMAKGHVHRNLTSRHLQLIAIGGTIGVALFVNVSSTLAKSGPLSLLLACIFWCTPIFAVTVSCAEMVCHLPIPSPFVRLAERCVDEAFSFMTGWNFWVLEGSLIPWELTLFNTLVHYWTENYSPAIIFACMIVGYFLINVSTVRYYGEVEFYLGMGKVILAIGLMIFVFITMVGGNPHHDVYGFRYWKNPMAEYIHKGDLGRFQGFLAGCIAYSFLIAGPEYISMAAGEVKNPRKALPSAYKAVFYRLTIFFVGGALAMGTCCSYKDPLLAKALSEGAPGAGSSAYTIAMNNMGIKVLPHIVNVVLLTSAFSAGNSYTYCASRSLYGLAIEGKAPRIFQYCNKDGVPIYAVLLSLCWGFLAFLNLGKSSNVVLTWIVNLVTASQLINFSSILITFLHFRGAVIAQGVDRESFTFKGWFQPYLAYYGLFVIVCMIGVQGYTVFLPGNWDVTDFLFAYLMIFIDIALFIGWKVLKRTKYKRPMDRDITSGLEEVDTHEKYLAYLEDINGPTKIGAVRRYLDWLIPTE</sequence>
<feature type="transmembrane region" description="Helical" evidence="8">
    <location>
        <begin position="87"/>
        <end position="106"/>
    </location>
</feature>
<feature type="transmembrane region" description="Helical" evidence="8">
    <location>
        <begin position="441"/>
        <end position="469"/>
    </location>
</feature>
<dbReference type="Pfam" id="PF00324">
    <property type="entry name" value="AA_permease"/>
    <property type="match status" value="1"/>
</dbReference>
<comment type="similarity">
    <text evidence="2">Belongs to the amino acid-polyamine-organocation (APC) superfamily. YAT (TC 2.A.3.10) family.</text>
</comment>